<evidence type="ECO:0000256" key="5">
    <source>
        <dbReference type="ARBA" id="ARBA00012730"/>
    </source>
</evidence>
<dbReference type="SFLD" id="SFLDS00003">
    <property type="entry name" value="Haloacid_Dehalogenase"/>
    <property type="match status" value="1"/>
</dbReference>
<dbReference type="GO" id="GO:0004615">
    <property type="term" value="F:phosphomannomutase activity"/>
    <property type="evidence" value="ECO:0007669"/>
    <property type="project" value="UniProtKB-EC"/>
</dbReference>
<feature type="binding site" evidence="11">
    <location>
        <position position="173"/>
    </location>
    <ligand>
        <name>alpha-D-mannose 1-phosphate</name>
        <dbReference type="ChEBI" id="CHEBI:58409"/>
    </ligand>
</feature>
<dbReference type="SFLD" id="SFLDG01143">
    <property type="entry name" value="C2.B.3:_Phosphomannomutase_Lik"/>
    <property type="match status" value="1"/>
</dbReference>
<feature type="active site" description="Proton donor/acceptor" evidence="10">
    <location>
        <position position="58"/>
    </location>
</feature>
<keyword evidence="6" id="KW-0963">Cytoplasm</keyword>
<comment type="pathway">
    <text evidence="2">Nucleotide-sugar biosynthesis; GDP-alpha-D-mannose biosynthesis; alpha-D-mannose 1-phosphate from D-fructose 6-phosphate: step 2/2.</text>
</comment>
<dbReference type="Proteomes" id="UP000008693">
    <property type="component" value="Chromosome"/>
</dbReference>
<dbReference type="GO" id="GO:0046872">
    <property type="term" value="F:metal ion binding"/>
    <property type="evidence" value="ECO:0007669"/>
    <property type="project" value="UniProtKB-KW"/>
</dbReference>
<feature type="binding site" evidence="12">
    <location>
        <position position="257"/>
    </location>
    <ligand>
        <name>Mg(2+)</name>
        <dbReference type="ChEBI" id="CHEBI:18420"/>
        <label>1</label>
    </ligand>
</feature>
<evidence type="ECO:0000256" key="10">
    <source>
        <dbReference type="PIRSR" id="PIRSR605002-1"/>
    </source>
</evidence>
<dbReference type="GO" id="GO:0005737">
    <property type="term" value="C:cytoplasm"/>
    <property type="evidence" value="ECO:0007669"/>
    <property type="project" value="UniProtKB-SubCell"/>
</dbReference>
<dbReference type="InterPro" id="IPR006379">
    <property type="entry name" value="HAD-SF_hydro_IIB"/>
</dbReference>
<accession>D2Q9Q7</accession>
<dbReference type="eggNOG" id="COG0561">
    <property type="taxonomic scope" value="Bacteria"/>
</dbReference>
<evidence type="ECO:0000256" key="1">
    <source>
        <dbReference type="ARBA" id="ARBA00004496"/>
    </source>
</evidence>
<sequence length="300" mass="32550">MHSLYHSKAEVVSCATIMTLVQRGEGRHTLAVVSVPMWNDVDVDALCSGARVVAFDLDNTLARSKKPMKDDMAERFSLLTTLIPVAVVSGGKYALVTSQITDRLTAEANRFHLHLMPTSGTRYYRWDGGAWEQVFARDLSSEDRAKAIASLERNAKAQGVWSGTPWGERIEDRGSQITFSALGQNAPVEAKEAWDPTNEKKNRLAQAVATDLPHLAVRSGGSTSVDISARGIDKSFAVQELARILGIDVHQIIFVGDRMDPDGNDYPAAVAGTRAVRVTGPADTVMLCDDIIESLRGQAG</sequence>
<gene>
    <name evidence="13" type="ordered locus">BDP_0889</name>
</gene>
<evidence type="ECO:0000256" key="6">
    <source>
        <dbReference type="ARBA" id="ARBA00022490"/>
    </source>
</evidence>
<dbReference type="InterPro" id="IPR005002">
    <property type="entry name" value="PMM"/>
</dbReference>
<dbReference type="GO" id="GO:0009298">
    <property type="term" value="P:GDP-mannose biosynthetic process"/>
    <property type="evidence" value="ECO:0007669"/>
    <property type="project" value="UniProtKB-UniPathway"/>
</dbReference>
<evidence type="ECO:0000256" key="12">
    <source>
        <dbReference type="PIRSR" id="PIRSR605002-3"/>
    </source>
</evidence>
<keyword evidence="9 13" id="KW-0413">Isomerase</keyword>
<dbReference type="InterPro" id="IPR036412">
    <property type="entry name" value="HAD-like_sf"/>
</dbReference>
<comment type="cofactor">
    <cofactor evidence="12">
        <name>Mg(2+)</name>
        <dbReference type="ChEBI" id="CHEBI:18420"/>
    </cofactor>
</comment>
<evidence type="ECO:0000256" key="9">
    <source>
        <dbReference type="ARBA" id="ARBA00023235"/>
    </source>
</evidence>
<dbReference type="SUPFAM" id="SSF56784">
    <property type="entry name" value="HAD-like"/>
    <property type="match status" value="1"/>
</dbReference>
<evidence type="ECO:0000256" key="3">
    <source>
        <dbReference type="ARBA" id="ARBA00009736"/>
    </source>
</evidence>
<dbReference type="Gene3D" id="3.40.50.1000">
    <property type="entry name" value="HAD superfamily/HAD-like"/>
    <property type="match status" value="1"/>
</dbReference>
<keyword evidence="7 12" id="KW-0479">Metal-binding</keyword>
<dbReference type="EC" id="5.4.2.8" evidence="5"/>
<feature type="binding site" evidence="12">
    <location>
        <position position="273"/>
    </location>
    <ligand>
        <name>Mg(2+)</name>
        <dbReference type="ChEBI" id="CHEBI:18420"/>
        <label>1</label>
    </ligand>
</feature>
<feature type="binding site" evidence="12">
    <location>
        <position position="58"/>
    </location>
    <ligand>
        <name>Mg(2+)</name>
        <dbReference type="ChEBI" id="CHEBI:18420"/>
        <label>1</label>
    </ligand>
</feature>
<dbReference type="SFLD" id="SFLDG01140">
    <property type="entry name" value="C2.B:_Phosphomannomutase_and_P"/>
    <property type="match status" value="1"/>
</dbReference>
<dbReference type="STRING" id="401473.BDP_0889"/>
<evidence type="ECO:0000313" key="13">
    <source>
        <dbReference type="EMBL" id="ADB09543.1"/>
    </source>
</evidence>
<dbReference type="InterPro" id="IPR023214">
    <property type="entry name" value="HAD_sf"/>
</dbReference>
<organism evidence="13 14">
    <name type="scientific">Bifidobacterium dentium (strain ATCC 27534 / DSM 20436 / JCM 1195 / Bd1)</name>
    <dbReference type="NCBI Taxonomy" id="401473"/>
    <lineage>
        <taxon>Bacteria</taxon>
        <taxon>Bacillati</taxon>
        <taxon>Actinomycetota</taxon>
        <taxon>Actinomycetes</taxon>
        <taxon>Bifidobacteriales</taxon>
        <taxon>Bifidobacteriaceae</taxon>
        <taxon>Bifidobacterium</taxon>
    </lineage>
</organism>
<feature type="binding site" evidence="12">
    <location>
        <position position="56"/>
    </location>
    <ligand>
        <name>Mg(2+)</name>
        <dbReference type="ChEBI" id="CHEBI:18420"/>
        <label>1</label>
    </ligand>
</feature>
<protein>
    <recommendedName>
        <fullName evidence="5">phosphomannomutase</fullName>
        <ecNumber evidence="5">5.4.2.8</ecNumber>
    </recommendedName>
</protein>
<comment type="similarity">
    <text evidence="3">Belongs to the eukaryotic PMM family.</text>
</comment>
<evidence type="ECO:0000256" key="11">
    <source>
        <dbReference type="PIRSR" id="PIRSR605002-2"/>
    </source>
</evidence>
<dbReference type="Gene3D" id="3.30.1240.20">
    <property type="match status" value="1"/>
</dbReference>
<evidence type="ECO:0000256" key="8">
    <source>
        <dbReference type="ARBA" id="ARBA00022842"/>
    </source>
</evidence>
<keyword evidence="14" id="KW-1185">Reference proteome</keyword>
<proteinExistence type="inferred from homology"/>
<dbReference type="GO" id="GO:0016791">
    <property type="term" value="F:phosphatase activity"/>
    <property type="evidence" value="ECO:0007669"/>
    <property type="project" value="UniProtKB-ARBA"/>
</dbReference>
<keyword evidence="13" id="KW-0378">Hydrolase</keyword>
<evidence type="ECO:0000256" key="7">
    <source>
        <dbReference type="ARBA" id="ARBA00022723"/>
    </source>
</evidence>
<name>D2Q9Q7_BIFDB</name>
<evidence type="ECO:0000313" key="14">
    <source>
        <dbReference type="Proteomes" id="UP000008693"/>
    </source>
</evidence>
<keyword evidence="8 12" id="KW-0460">Magnesium</keyword>
<evidence type="ECO:0000256" key="4">
    <source>
        <dbReference type="ARBA" id="ARBA00011738"/>
    </source>
</evidence>
<reference evidence="13 14" key="1">
    <citation type="journal article" date="2009" name="PLoS Genet.">
        <title>The Bifidobacterium dentium Bd1 genome sequence reflects its genetic adaptation to the human oral cavity.</title>
        <authorList>
            <person name="Ventura M."/>
            <person name="Turroni F."/>
            <person name="Zomer A."/>
            <person name="Foroni E."/>
            <person name="Giubellini V."/>
            <person name="Bottacini F."/>
            <person name="Canchaya C."/>
            <person name="Claesson M.J."/>
            <person name="He F."/>
            <person name="Mantzourani M."/>
            <person name="Mulas L."/>
            <person name="Ferrarini A."/>
            <person name="Gao B."/>
            <person name="Delledonne M."/>
            <person name="Henrissat B."/>
            <person name="Coutinho P."/>
            <person name="Oggioni M."/>
            <person name="Gupta R.S."/>
            <person name="Zhang Z."/>
            <person name="Beighton D."/>
            <person name="Fitzgerald G.F."/>
            <person name="O'Toole P.W."/>
            <person name="van Sinderen D."/>
        </authorList>
    </citation>
    <scope>NUCLEOTIDE SEQUENCE [LARGE SCALE GENOMIC DNA]</scope>
    <source>
        <strain evidence="14">ATCC 27534 / DSM 20436 / JCM 1195 / Bd1</strain>
    </source>
</reference>
<evidence type="ECO:0000256" key="2">
    <source>
        <dbReference type="ARBA" id="ARBA00004699"/>
    </source>
</evidence>
<feature type="active site" description="Nucleophile" evidence="10">
    <location>
        <position position="56"/>
    </location>
</feature>
<dbReference type="NCBIfam" id="TIGR01484">
    <property type="entry name" value="HAD-SF-IIB"/>
    <property type="match status" value="1"/>
</dbReference>
<dbReference type="InterPro" id="IPR043169">
    <property type="entry name" value="PMM_cap"/>
</dbReference>
<comment type="subunit">
    <text evidence="4">Homodimer.</text>
</comment>
<feature type="binding site" evidence="11">
    <location>
        <position position="226"/>
    </location>
    <ligand>
        <name>alpha-D-mannose 1-phosphate</name>
        <dbReference type="ChEBI" id="CHEBI:58409"/>
    </ligand>
</feature>
<dbReference type="HOGENOM" id="CLU_065090_0_0_11"/>
<dbReference type="AlphaFoldDB" id="D2Q9Q7"/>
<dbReference type="UniPathway" id="UPA00126">
    <property type="reaction ID" value="UER00424"/>
</dbReference>
<feature type="binding site" evidence="11">
    <location>
        <position position="224"/>
    </location>
    <ligand>
        <name>alpha-D-mannose 1-phosphate</name>
        <dbReference type="ChEBI" id="CHEBI:58409"/>
    </ligand>
</feature>
<dbReference type="Pfam" id="PF03332">
    <property type="entry name" value="PMM"/>
    <property type="match status" value="1"/>
</dbReference>
<dbReference type="KEGG" id="bde:BDP_0889"/>
<comment type="subcellular location">
    <subcellularLocation>
        <location evidence="1">Cytoplasm</location>
    </subcellularLocation>
</comment>
<dbReference type="EMBL" id="CP001750">
    <property type="protein sequence ID" value="ADB09543.1"/>
    <property type="molecule type" value="Genomic_DNA"/>
</dbReference>